<accession>A0A8J8JU25</accession>
<keyword evidence="4" id="KW-1185">Reference proteome</keyword>
<dbReference type="GO" id="GO:0006508">
    <property type="term" value="P:proteolysis"/>
    <property type="evidence" value="ECO:0007669"/>
    <property type="project" value="InterPro"/>
</dbReference>
<feature type="domain" description="Peptidase S9 prolyl oligopeptidase catalytic" evidence="2">
    <location>
        <begin position="55"/>
        <end position="238"/>
    </location>
</feature>
<dbReference type="PANTHER" id="PTHR22946">
    <property type="entry name" value="DIENELACTONE HYDROLASE DOMAIN-CONTAINING PROTEIN-RELATED"/>
    <property type="match status" value="1"/>
</dbReference>
<evidence type="ECO:0000313" key="3">
    <source>
        <dbReference type="EMBL" id="NNV55099.1"/>
    </source>
</evidence>
<dbReference type="Pfam" id="PF00326">
    <property type="entry name" value="Peptidase_S9"/>
    <property type="match status" value="1"/>
</dbReference>
<dbReference type="RefSeq" id="WP_171607029.1">
    <property type="nucleotide sequence ID" value="NZ_WHPF01000004.1"/>
</dbReference>
<reference evidence="3" key="1">
    <citation type="submission" date="2019-10" db="EMBL/GenBank/DDBJ databases">
        <title>Draft genome sequence of Panacibacter sp. KCS-6.</title>
        <authorList>
            <person name="Yim K.J."/>
        </authorList>
    </citation>
    <scope>NUCLEOTIDE SEQUENCE</scope>
    <source>
        <strain evidence="3">KCS-6</strain>
    </source>
</reference>
<dbReference type="InterPro" id="IPR001375">
    <property type="entry name" value="Peptidase_S9_cat"/>
</dbReference>
<comment type="caution">
    <text evidence="3">The sequence shown here is derived from an EMBL/GenBank/DDBJ whole genome shotgun (WGS) entry which is preliminary data.</text>
</comment>
<organism evidence="3 4">
    <name type="scientific">Limnovirga soli</name>
    <dbReference type="NCBI Taxonomy" id="2656915"/>
    <lineage>
        <taxon>Bacteria</taxon>
        <taxon>Pseudomonadati</taxon>
        <taxon>Bacteroidota</taxon>
        <taxon>Chitinophagia</taxon>
        <taxon>Chitinophagales</taxon>
        <taxon>Chitinophagaceae</taxon>
        <taxon>Limnovirga</taxon>
    </lineage>
</organism>
<evidence type="ECO:0000259" key="2">
    <source>
        <dbReference type="Pfam" id="PF00326"/>
    </source>
</evidence>
<dbReference type="InterPro" id="IPR050261">
    <property type="entry name" value="FrsA_esterase"/>
</dbReference>
<dbReference type="GO" id="GO:0052689">
    <property type="term" value="F:carboxylic ester hydrolase activity"/>
    <property type="evidence" value="ECO:0007669"/>
    <property type="project" value="UniProtKB-ARBA"/>
</dbReference>
<evidence type="ECO:0000313" key="4">
    <source>
        <dbReference type="Proteomes" id="UP000598971"/>
    </source>
</evidence>
<dbReference type="InterPro" id="IPR029058">
    <property type="entry name" value="AB_hydrolase_fold"/>
</dbReference>
<dbReference type="AlphaFoldDB" id="A0A8J8JU25"/>
<name>A0A8J8JU25_9BACT</name>
<dbReference type="GO" id="GO:0008236">
    <property type="term" value="F:serine-type peptidase activity"/>
    <property type="evidence" value="ECO:0007669"/>
    <property type="project" value="InterPro"/>
</dbReference>
<dbReference type="PANTHER" id="PTHR22946:SF9">
    <property type="entry name" value="POLYKETIDE TRANSFERASE AF380"/>
    <property type="match status" value="1"/>
</dbReference>
<evidence type="ECO:0000256" key="1">
    <source>
        <dbReference type="ARBA" id="ARBA00022801"/>
    </source>
</evidence>
<dbReference type="SUPFAM" id="SSF53474">
    <property type="entry name" value="alpha/beta-Hydrolases"/>
    <property type="match status" value="1"/>
</dbReference>
<keyword evidence="1" id="KW-0378">Hydrolase</keyword>
<protein>
    <submittedName>
        <fullName evidence="3">Prolyl oligopeptidase family serine peptidase</fullName>
    </submittedName>
</protein>
<proteinExistence type="predicted"/>
<gene>
    <name evidence="3" type="ORF">GD597_06490</name>
</gene>
<dbReference type="Gene3D" id="3.40.50.1820">
    <property type="entry name" value="alpha/beta hydrolase"/>
    <property type="match status" value="1"/>
</dbReference>
<sequence>MQLIKNISIPGSENYPIGIDICFINSTTKKPVVIYAHGFNGFKDWGNFDLIANRFASLGFVFIKFNFSHNGTSIQEPEAFTQLELFGNNNYTKELYDLNAVINWAVEQDNPYANQINPAKLSLIGHSLGGGMAILQTSVDARIRQLVTWAAVAACKTPWTNWTQNQLNDWQQTGVAYYTNTRTNQQMPLYYQLYQDFIQNSTILNIEQAIQNINIPLLICHGLNDKAVPVNSAYHLAQLQPAASLFIIDSDHVFGRKHPWTADNLPQAMDAVVKRTIHFLQNA</sequence>
<dbReference type="Proteomes" id="UP000598971">
    <property type="component" value="Unassembled WGS sequence"/>
</dbReference>
<dbReference type="EMBL" id="WHPF01000004">
    <property type="protein sequence ID" value="NNV55099.1"/>
    <property type="molecule type" value="Genomic_DNA"/>
</dbReference>